<accession>A0A6A6R122</accession>
<feature type="signal peptide" evidence="1">
    <location>
        <begin position="1"/>
        <end position="19"/>
    </location>
</feature>
<dbReference type="Proteomes" id="UP000799750">
    <property type="component" value="Unassembled WGS sequence"/>
</dbReference>
<evidence type="ECO:0000313" key="3">
    <source>
        <dbReference type="Proteomes" id="UP000799750"/>
    </source>
</evidence>
<sequence length="56" mass="6361">MLWISFAVELQQMILVALAQDGDDSSPYASVCRKWRDVIENKPLVALVSQFHVLQT</sequence>
<dbReference type="AlphaFoldDB" id="A0A6A6R122"/>
<dbReference type="EMBL" id="MU004186">
    <property type="protein sequence ID" value="KAF2497533.1"/>
    <property type="molecule type" value="Genomic_DNA"/>
</dbReference>
<feature type="chain" id="PRO_5025328852" description="F-box domain-containing protein" evidence="1">
    <location>
        <begin position="20"/>
        <end position="56"/>
    </location>
</feature>
<proteinExistence type="predicted"/>
<protein>
    <recommendedName>
        <fullName evidence="4">F-box domain-containing protein</fullName>
    </recommendedName>
</protein>
<evidence type="ECO:0008006" key="4">
    <source>
        <dbReference type="Google" id="ProtNLM"/>
    </source>
</evidence>
<reference evidence="2" key="1">
    <citation type="journal article" date="2020" name="Stud. Mycol.">
        <title>101 Dothideomycetes genomes: a test case for predicting lifestyles and emergence of pathogens.</title>
        <authorList>
            <person name="Haridas S."/>
            <person name="Albert R."/>
            <person name="Binder M."/>
            <person name="Bloem J."/>
            <person name="Labutti K."/>
            <person name="Salamov A."/>
            <person name="Andreopoulos B."/>
            <person name="Baker S."/>
            <person name="Barry K."/>
            <person name="Bills G."/>
            <person name="Bluhm B."/>
            <person name="Cannon C."/>
            <person name="Castanera R."/>
            <person name="Culley D."/>
            <person name="Daum C."/>
            <person name="Ezra D."/>
            <person name="Gonzalez J."/>
            <person name="Henrissat B."/>
            <person name="Kuo A."/>
            <person name="Liang C."/>
            <person name="Lipzen A."/>
            <person name="Lutzoni F."/>
            <person name="Magnuson J."/>
            <person name="Mondo S."/>
            <person name="Nolan M."/>
            <person name="Ohm R."/>
            <person name="Pangilinan J."/>
            <person name="Park H.-J."/>
            <person name="Ramirez L."/>
            <person name="Alfaro M."/>
            <person name="Sun H."/>
            <person name="Tritt A."/>
            <person name="Yoshinaga Y."/>
            <person name="Zwiers L.-H."/>
            <person name="Turgeon B."/>
            <person name="Goodwin S."/>
            <person name="Spatafora J."/>
            <person name="Crous P."/>
            <person name="Grigoriev I."/>
        </authorList>
    </citation>
    <scope>NUCLEOTIDE SEQUENCE</scope>
    <source>
        <strain evidence="2">CBS 269.34</strain>
    </source>
</reference>
<organism evidence="2 3">
    <name type="scientific">Lophium mytilinum</name>
    <dbReference type="NCBI Taxonomy" id="390894"/>
    <lineage>
        <taxon>Eukaryota</taxon>
        <taxon>Fungi</taxon>
        <taxon>Dikarya</taxon>
        <taxon>Ascomycota</taxon>
        <taxon>Pezizomycotina</taxon>
        <taxon>Dothideomycetes</taxon>
        <taxon>Pleosporomycetidae</taxon>
        <taxon>Mytilinidiales</taxon>
        <taxon>Mytilinidiaceae</taxon>
        <taxon>Lophium</taxon>
    </lineage>
</organism>
<name>A0A6A6R122_9PEZI</name>
<keyword evidence="1" id="KW-0732">Signal</keyword>
<evidence type="ECO:0000313" key="2">
    <source>
        <dbReference type="EMBL" id="KAF2497533.1"/>
    </source>
</evidence>
<gene>
    <name evidence="2" type="ORF">BU16DRAFT_317165</name>
</gene>
<evidence type="ECO:0000256" key="1">
    <source>
        <dbReference type="SAM" id="SignalP"/>
    </source>
</evidence>
<keyword evidence="3" id="KW-1185">Reference proteome</keyword>